<dbReference type="STRING" id="105984.A0A427Y9I7"/>
<evidence type="ECO:0000313" key="5">
    <source>
        <dbReference type="EMBL" id="RSH87819.1"/>
    </source>
</evidence>
<dbReference type="SMART" id="SM00320">
    <property type="entry name" value="WD40"/>
    <property type="match status" value="6"/>
</dbReference>
<dbReference type="InterPro" id="IPR036322">
    <property type="entry name" value="WD40_repeat_dom_sf"/>
</dbReference>
<feature type="repeat" description="WD" evidence="3">
    <location>
        <begin position="106"/>
        <end position="147"/>
    </location>
</feature>
<protein>
    <recommendedName>
        <fullName evidence="7">WD40 repeat-like protein</fullName>
    </recommendedName>
</protein>
<dbReference type="GeneID" id="39584879"/>
<gene>
    <name evidence="5" type="ORF">EHS24_000336</name>
</gene>
<dbReference type="InterPro" id="IPR045151">
    <property type="entry name" value="DCAF8"/>
</dbReference>
<proteinExistence type="predicted"/>
<comment type="caution">
    <text evidence="5">The sequence shown here is derived from an EMBL/GenBank/DDBJ whole genome shotgun (WGS) entry which is preliminary data.</text>
</comment>
<evidence type="ECO:0000313" key="6">
    <source>
        <dbReference type="Proteomes" id="UP000279236"/>
    </source>
</evidence>
<dbReference type="InterPro" id="IPR001680">
    <property type="entry name" value="WD40_rpt"/>
</dbReference>
<dbReference type="RefSeq" id="XP_028480027.1">
    <property type="nucleotide sequence ID" value="XM_028616170.1"/>
</dbReference>
<dbReference type="GO" id="GO:0080008">
    <property type="term" value="C:Cul4-RING E3 ubiquitin ligase complex"/>
    <property type="evidence" value="ECO:0007669"/>
    <property type="project" value="TreeGrafter"/>
</dbReference>
<feature type="compositionally biased region" description="Acidic residues" evidence="4">
    <location>
        <begin position="451"/>
        <end position="469"/>
    </location>
</feature>
<feature type="repeat" description="WD" evidence="3">
    <location>
        <begin position="46"/>
        <end position="77"/>
    </location>
</feature>
<feature type="compositionally biased region" description="Acidic residues" evidence="4">
    <location>
        <begin position="477"/>
        <end position="491"/>
    </location>
</feature>
<feature type="region of interest" description="Disordered" evidence="4">
    <location>
        <begin position="1"/>
        <end position="22"/>
    </location>
</feature>
<dbReference type="Proteomes" id="UP000279236">
    <property type="component" value="Unassembled WGS sequence"/>
</dbReference>
<keyword evidence="1 3" id="KW-0853">WD repeat</keyword>
<dbReference type="GO" id="GO:0005737">
    <property type="term" value="C:cytoplasm"/>
    <property type="evidence" value="ECO:0007669"/>
    <property type="project" value="TreeGrafter"/>
</dbReference>
<reference evidence="5 6" key="1">
    <citation type="submission" date="2018-11" db="EMBL/GenBank/DDBJ databases">
        <title>Genome sequence of Apiotrichum porosum DSM 27194.</title>
        <authorList>
            <person name="Aliyu H."/>
            <person name="Gorte O."/>
            <person name="Ochsenreither K."/>
        </authorList>
    </citation>
    <scope>NUCLEOTIDE SEQUENCE [LARGE SCALE GENOMIC DNA]</scope>
    <source>
        <strain evidence="5 6">DSM 27194</strain>
    </source>
</reference>
<dbReference type="Gene3D" id="2.130.10.10">
    <property type="entry name" value="YVTN repeat-like/Quinoprotein amine dehydrogenase"/>
    <property type="match status" value="3"/>
</dbReference>
<dbReference type="PROSITE" id="PS50082">
    <property type="entry name" value="WD_REPEATS_2"/>
    <property type="match status" value="2"/>
</dbReference>
<dbReference type="EMBL" id="RSCE01000001">
    <property type="protein sequence ID" value="RSH87819.1"/>
    <property type="molecule type" value="Genomic_DNA"/>
</dbReference>
<evidence type="ECO:0008006" key="7">
    <source>
        <dbReference type="Google" id="ProtNLM"/>
    </source>
</evidence>
<dbReference type="AlphaFoldDB" id="A0A427Y9I7"/>
<dbReference type="PANTHER" id="PTHR15574">
    <property type="entry name" value="WD REPEAT DOMAIN-CONTAINING FAMILY"/>
    <property type="match status" value="1"/>
</dbReference>
<organism evidence="5 6">
    <name type="scientific">Apiotrichum porosum</name>
    <dbReference type="NCBI Taxonomy" id="105984"/>
    <lineage>
        <taxon>Eukaryota</taxon>
        <taxon>Fungi</taxon>
        <taxon>Dikarya</taxon>
        <taxon>Basidiomycota</taxon>
        <taxon>Agaricomycotina</taxon>
        <taxon>Tremellomycetes</taxon>
        <taxon>Trichosporonales</taxon>
        <taxon>Trichosporonaceae</taxon>
        <taxon>Apiotrichum</taxon>
    </lineage>
</organism>
<dbReference type="PROSITE" id="PS50294">
    <property type="entry name" value="WD_REPEATS_REGION"/>
    <property type="match status" value="1"/>
</dbReference>
<dbReference type="SUPFAM" id="SSF50978">
    <property type="entry name" value="WD40 repeat-like"/>
    <property type="match status" value="1"/>
</dbReference>
<keyword evidence="6" id="KW-1185">Reference proteome</keyword>
<accession>A0A427Y9I7</accession>
<feature type="region of interest" description="Disordered" evidence="4">
    <location>
        <begin position="337"/>
        <end position="543"/>
    </location>
</feature>
<evidence type="ECO:0000256" key="4">
    <source>
        <dbReference type="SAM" id="MobiDB-lite"/>
    </source>
</evidence>
<dbReference type="Pfam" id="PF00400">
    <property type="entry name" value="WD40"/>
    <property type="match status" value="3"/>
</dbReference>
<name>A0A427Y9I7_9TREE</name>
<keyword evidence="2" id="KW-0677">Repeat</keyword>
<dbReference type="InterPro" id="IPR015943">
    <property type="entry name" value="WD40/YVTN_repeat-like_dom_sf"/>
</dbReference>
<feature type="compositionally biased region" description="Acidic residues" evidence="4">
    <location>
        <begin position="518"/>
        <end position="543"/>
    </location>
</feature>
<feature type="compositionally biased region" description="Low complexity" evidence="4">
    <location>
        <begin position="408"/>
        <end position="444"/>
    </location>
</feature>
<evidence type="ECO:0000256" key="3">
    <source>
        <dbReference type="PROSITE-ProRule" id="PRU00221"/>
    </source>
</evidence>
<feature type="compositionally biased region" description="Polar residues" evidence="4">
    <location>
        <begin position="349"/>
        <end position="362"/>
    </location>
</feature>
<evidence type="ECO:0000256" key="2">
    <source>
        <dbReference type="ARBA" id="ARBA00022737"/>
    </source>
</evidence>
<sequence>MRHGRHSLLPLPSTLTGQRDTDSRRHAFSADAWARLDQVQELGDDGEAHTGCVNALSWSDDGNILLSGSDDKRICIWTPDTRPTSALPDVPLHASPHPLKLRDTIVTGHRANIFSARFLPHTNTIVTCAGDWEVRVFDLQRLTQASAHTISVRARGALWGVEGPGVRVLRCHTDRTKRIATEASPHIFLTVSEDGTVRQHDLRRPHRCTPECPDPIFRAPKDVDLYSLSVSALAPHTFAVAGQTDVAYICDRRKPELQTPGWGAHTKRATQVHCVRRLGLSEEEWTTVAPVNRRHSERHITCVKISPDHPDEVVCAFAMHSTSIFSLNDSPVDRGMALGPTSIVPPNGPTRTRLNPTAAQALNPNPNPEPTSPSSRAQGSSHTPPHQHEAEAESGSSPRWAPKRRLSVRSSHSASSRPGSRARVNASETAVASSSGSSPIASSSPTGLVAVEDDGEEMAVEEDEDEDSEDDRRELRMEEDDDSDSGEEIDIEQFLRRAAADEEEGFGTGSLGLRAEDFEVDDDDDDDDFGDDDDDDDDDEDEDQIWSVPRGARSQEGRFKSVDLIQPRRSFKGARNSETVKDCNFLGVGSDKVASGSDDGNFFVWDKETGRLEGIWEGDRDIVNVMEQHPTLPLIAVSGIDNTVKMFAPTPSRTADNPSATSGGFTMCRTAEADQIIARNANPRRHSFAPMGEPNALQFLSQILAARRTANPAMTDRANLLDFFRAVAADPEEDPPAGAGECQTQ</sequence>
<evidence type="ECO:0000256" key="1">
    <source>
        <dbReference type="ARBA" id="ARBA00022574"/>
    </source>
</evidence>
<dbReference type="PANTHER" id="PTHR15574:SF40">
    <property type="entry name" value="WD AND TETRATRICOPEPTIDE REPEATS PROTEIN 1"/>
    <property type="match status" value="1"/>
</dbReference>
<dbReference type="GO" id="GO:0045717">
    <property type="term" value="P:negative regulation of fatty acid biosynthetic process"/>
    <property type="evidence" value="ECO:0007669"/>
    <property type="project" value="TreeGrafter"/>
</dbReference>
<dbReference type="OrthoDB" id="2414538at2759"/>